<evidence type="ECO:0000313" key="5">
    <source>
        <dbReference type="Proteomes" id="UP000288028"/>
    </source>
</evidence>
<evidence type="ECO:0000256" key="1">
    <source>
        <dbReference type="ARBA" id="ARBA00008950"/>
    </source>
</evidence>
<dbReference type="Pfam" id="PF12850">
    <property type="entry name" value="Metallophos_2"/>
    <property type="match status" value="1"/>
</dbReference>
<dbReference type="SUPFAM" id="SSF56300">
    <property type="entry name" value="Metallo-dependent phosphatases"/>
    <property type="match status" value="1"/>
</dbReference>
<dbReference type="GO" id="GO:0005737">
    <property type="term" value="C:cytoplasm"/>
    <property type="evidence" value="ECO:0007669"/>
    <property type="project" value="TreeGrafter"/>
</dbReference>
<gene>
    <name evidence="4" type="ORF">CBF28_03325</name>
</gene>
<dbReference type="InterPro" id="IPR000979">
    <property type="entry name" value="Phosphodiesterase_MJ0936/Vps29"/>
</dbReference>
<dbReference type="PANTHER" id="PTHR42850">
    <property type="entry name" value="METALLOPHOSPHOESTERASE"/>
    <property type="match status" value="1"/>
</dbReference>
<keyword evidence="2" id="KW-0479">Metal-binding</keyword>
<dbReference type="PANTHER" id="PTHR42850:SF2">
    <property type="entry name" value="BLL5683 PROTEIN"/>
    <property type="match status" value="1"/>
</dbReference>
<dbReference type="EC" id="3.1.4.-" evidence="2"/>
<dbReference type="GO" id="GO:0016791">
    <property type="term" value="F:phosphatase activity"/>
    <property type="evidence" value="ECO:0007669"/>
    <property type="project" value="TreeGrafter"/>
</dbReference>
<comment type="caution">
    <text evidence="4">The sequence shown here is derived from an EMBL/GenBank/DDBJ whole genome shotgun (WGS) entry which is preliminary data.</text>
</comment>
<dbReference type="InterPro" id="IPR050126">
    <property type="entry name" value="Ap4A_hydrolase"/>
</dbReference>
<name>A0A430B8C1_9ENTE</name>
<dbReference type="InterPro" id="IPR024654">
    <property type="entry name" value="Calcineurin-like_PHP_lpxH"/>
</dbReference>
<feature type="domain" description="Calcineurin-like phosphoesterase" evidence="3">
    <location>
        <begin position="4"/>
        <end position="210"/>
    </location>
</feature>
<comment type="cofactor">
    <cofactor evidence="2">
        <name>a divalent metal cation</name>
        <dbReference type="ChEBI" id="CHEBI:60240"/>
    </cofactor>
</comment>
<dbReference type="GO" id="GO:0046872">
    <property type="term" value="F:metal ion binding"/>
    <property type="evidence" value="ECO:0007669"/>
    <property type="project" value="UniProtKB-KW"/>
</dbReference>
<dbReference type="AlphaFoldDB" id="A0A430B8C1"/>
<evidence type="ECO:0000313" key="4">
    <source>
        <dbReference type="EMBL" id="RSU16572.1"/>
    </source>
</evidence>
<sequence length="282" mass="32521">MNTRIALFSDIHGNTTAFDAVIADSKKENIDKYWILGDVIMHDSGSTEIFDRIYDLNPTVWVKGNWDDLFLYIYSKKEIDMNDPSDVFIAKLGIDLLSKMSEKNINDLENLPLNMTRTINGLTISVSHNLPNKNYGRDLLPTEKQENFDALFESPGIDMAIYGHIHHQMLKYSSSEQLIINPGSVGYPFCFNKNLRKKGYSQYAILEINSEGVPQVNFKQVEYDVDQEIETAINSELPYIDVYKKLLEEGTSKVHDNDFLKEIELRHNYRTEVLDYINCKNN</sequence>
<dbReference type="InterPro" id="IPR011152">
    <property type="entry name" value="Pesterase_MJ0912"/>
</dbReference>
<evidence type="ECO:0000259" key="3">
    <source>
        <dbReference type="Pfam" id="PF12850"/>
    </source>
</evidence>
<dbReference type="Proteomes" id="UP000288028">
    <property type="component" value="Unassembled WGS sequence"/>
</dbReference>
<reference evidence="4 5" key="1">
    <citation type="submission" date="2017-05" db="EMBL/GenBank/DDBJ databases">
        <title>Vagococcus spp. assemblies.</title>
        <authorList>
            <person name="Gulvik C.A."/>
        </authorList>
    </citation>
    <scope>NUCLEOTIDE SEQUENCE [LARGE SCALE GENOMIC DNA]</scope>
    <source>
        <strain evidence="4 5">SS1714</strain>
    </source>
</reference>
<evidence type="ECO:0000256" key="2">
    <source>
        <dbReference type="RuleBase" id="RU362039"/>
    </source>
</evidence>
<dbReference type="InterPro" id="IPR029052">
    <property type="entry name" value="Metallo-depent_PP-like"/>
</dbReference>
<dbReference type="PIRSF" id="PIRSF000883">
    <property type="entry name" value="Pesterase_MJ0912"/>
    <property type="match status" value="1"/>
</dbReference>
<dbReference type="EMBL" id="NGKB01000002">
    <property type="protein sequence ID" value="RSU16572.1"/>
    <property type="molecule type" value="Genomic_DNA"/>
</dbReference>
<comment type="similarity">
    <text evidence="1 2">Belongs to the metallophosphoesterase superfamily. YfcE family.</text>
</comment>
<dbReference type="GeneID" id="95580324"/>
<organism evidence="4 5">
    <name type="scientific">Vagococcus carniphilus</name>
    <dbReference type="NCBI Taxonomy" id="218144"/>
    <lineage>
        <taxon>Bacteria</taxon>
        <taxon>Bacillati</taxon>
        <taxon>Bacillota</taxon>
        <taxon>Bacilli</taxon>
        <taxon>Lactobacillales</taxon>
        <taxon>Enterococcaceae</taxon>
        <taxon>Vagococcus</taxon>
    </lineage>
</organism>
<protein>
    <recommendedName>
        <fullName evidence="2">Phosphoesterase</fullName>
        <ecNumber evidence="2">3.1.4.-</ecNumber>
    </recommendedName>
</protein>
<proteinExistence type="inferred from homology"/>
<keyword evidence="5" id="KW-1185">Reference proteome</keyword>
<dbReference type="NCBIfam" id="TIGR00040">
    <property type="entry name" value="yfcE"/>
    <property type="match status" value="1"/>
</dbReference>
<dbReference type="Gene3D" id="3.60.21.10">
    <property type="match status" value="1"/>
</dbReference>
<accession>A0A430B8C1</accession>
<dbReference type="RefSeq" id="WP_126791907.1">
    <property type="nucleotide sequence ID" value="NZ_CP060720.1"/>
</dbReference>
<dbReference type="OrthoDB" id="9813918at2"/>